<dbReference type="InterPro" id="IPR004776">
    <property type="entry name" value="Mem_transp_PIN-like"/>
</dbReference>
<comment type="subcellular location">
    <subcellularLocation>
        <location evidence="2">Endomembrane system</location>
    </subcellularLocation>
    <subcellularLocation>
        <location evidence="1">Membrane</location>
        <topology evidence="1">Multi-pass membrane protein</topology>
    </subcellularLocation>
</comment>
<keyword evidence="5 9" id="KW-1133">Transmembrane helix</keyword>
<dbReference type="PANTHER" id="PTHR31651:SF33">
    <property type="entry name" value="PROTEIN PIN-LIKES 1"/>
    <property type="match status" value="1"/>
</dbReference>
<dbReference type="GO" id="GO:0016020">
    <property type="term" value="C:membrane"/>
    <property type="evidence" value="ECO:0007669"/>
    <property type="project" value="UniProtKB-SubCell"/>
</dbReference>
<evidence type="ECO:0000256" key="7">
    <source>
        <dbReference type="ARBA" id="ARBA00025100"/>
    </source>
</evidence>
<evidence type="ECO:0000256" key="8">
    <source>
        <dbReference type="ARBA" id="ARBA00025752"/>
    </source>
</evidence>
<name>A0AB34JS13_PRYPA</name>
<dbReference type="AlphaFoldDB" id="A0AB34JS13"/>
<keyword evidence="4 9" id="KW-0812">Transmembrane</keyword>
<sequence length="355" mass="37007">MQRALLDGMSTTAATVAIGATAAHLAVLTDSSVRELAALQVALLEPCLALSTLSRLRLDELVRSLPLLLWASAHVSIGLGLGRALLPKSERRGALLLICAFGNAGGLPNVVVPAVLRSLQGGGALVEEGLVYVQMYLFWWRLLVWSVGPPLLEAAADSYKKTDGDEGTRAEAPTGAARRHRRLLTPPALASLVGVALGCVPAVRSLLVDGVPHSPLLAAQSLGQAGSALAVLTLGFALHGTYATRGAGAGNPTRSEVLIVCLVRLVLTPACHLLLHALVHPREGAPISWAYHLVLVLQPAMPCALSVQAVCQAGGVDARPFGMLMAMQYALALVSVSLYFSVASQLLPWLIPPAA</sequence>
<feature type="transmembrane region" description="Helical" evidence="9">
    <location>
        <begin position="136"/>
        <end position="152"/>
    </location>
</feature>
<feature type="transmembrane region" description="Helical" evidence="9">
    <location>
        <begin position="93"/>
        <end position="116"/>
    </location>
</feature>
<evidence type="ECO:0000313" key="11">
    <source>
        <dbReference type="Proteomes" id="UP001515480"/>
    </source>
</evidence>
<evidence type="ECO:0000256" key="3">
    <source>
        <dbReference type="ARBA" id="ARBA00022448"/>
    </source>
</evidence>
<accession>A0AB34JS13</accession>
<evidence type="ECO:0000256" key="6">
    <source>
        <dbReference type="ARBA" id="ARBA00023136"/>
    </source>
</evidence>
<evidence type="ECO:0000313" key="10">
    <source>
        <dbReference type="EMBL" id="KAL1524969.1"/>
    </source>
</evidence>
<dbReference type="EMBL" id="JBGBPQ010000004">
    <property type="protein sequence ID" value="KAL1524969.1"/>
    <property type="molecule type" value="Genomic_DNA"/>
</dbReference>
<feature type="transmembrane region" description="Helical" evidence="9">
    <location>
        <begin position="257"/>
        <end position="277"/>
    </location>
</feature>
<comment type="caution">
    <text evidence="10">The sequence shown here is derived from an EMBL/GenBank/DDBJ whole genome shotgun (WGS) entry which is preliminary data.</text>
</comment>
<dbReference type="GO" id="GO:0055085">
    <property type="term" value="P:transmembrane transport"/>
    <property type="evidence" value="ECO:0007669"/>
    <property type="project" value="InterPro"/>
</dbReference>
<evidence type="ECO:0000256" key="5">
    <source>
        <dbReference type="ARBA" id="ARBA00022989"/>
    </source>
</evidence>
<evidence type="ECO:0008006" key="12">
    <source>
        <dbReference type="Google" id="ProtNLM"/>
    </source>
</evidence>
<feature type="transmembrane region" description="Helical" evidence="9">
    <location>
        <begin position="289"/>
        <end position="310"/>
    </location>
</feature>
<gene>
    <name evidence="10" type="ORF">AB1Y20_019845</name>
</gene>
<evidence type="ECO:0000256" key="2">
    <source>
        <dbReference type="ARBA" id="ARBA00004308"/>
    </source>
</evidence>
<dbReference type="PANTHER" id="PTHR31651">
    <property type="match status" value="1"/>
</dbReference>
<keyword evidence="6 9" id="KW-0472">Membrane</keyword>
<organism evidence="10 11">
    <name type="scientific">Prymnesium parvum</name>
    <name type="common">Toxic golden alga</name>
    <dbReference type="NCBI Taxonomy" id="97485"/>
    <lineage>
        <taxon>Eukaryota</taxon>
        <taxon>Haptista</taxon>
        <taxon>Haptophyta</taxon>
        <taxon>Prymnesiophyceae</taxon>
        <taxon>Prymnesiales</taxon>
        <taxon>Prymnesiaceae</taxon>
        <taxon>Prymnesium</taxon>
    </lineage>
</organism>
<keyword evidence="11" id="KW-1185">Reference proteome</keyword>
<comment type="similarity">
    <text evidence="8">Belongs to the auxin efflux carrier (TC 2.A.69.2) family.</text>
</comment>
<evidence type="ECO:0000256" key="4">
    <source>
        <dbReference type="ARBA" id="ARBA00022692"/>
    </source>
</evidence>
<protein>
    <recommendedName>
        <fullName evidence="12">Auxin efflux carrier component</fullName>
    </recommendedName>
</protein>
<dbReference type="Pfam" id="PF03547">
    <property type="entry name" value="Mem_trans"/>
    <property type="match status" value="1"/>
</dbReference>
<evidence type="ECO:0000256" key="1">
    <source>
        <dbReference type="ARBA" id="ARBA00004141"/>
    </source>
</evidence>
<feature type="transmembrane region" description="Helical" evidence="9">
    <location>
        <begin position="227"/>
        <end position="245"/>
    </location>
</feature>
<keyword evidence="3" id="KW-0813">Transport</keyword>
<proteinExistence type="inferred from homology"/>
<dbReference type="GO" id="GO:0012505">
    <property type="term" value="C:endomembrane system"/>
    <property type="evidence" value="ECO:0007669"/>
    <property type="project" value="UniProtKB-SubCell"/>
</dbReference>
<reference evidence="10 11" key="1">
    <citation type="journal article" date="2024" name="Science">
        <title>Giant polyketide synthase enzymes in the biosynthesis of giant marine polyether toxins.</title>
        <authorList>
            <person name="Fallon T.R."/>
            <person name="Shende V.V."/>
            <person name="Wierzbicki I.H."/>
            <person name="Pendleton A.L."/>
            <person name="Watervoot N.F."/>
            <person name="Auber R.P."/>
            <person name="Gonzalez D.J."/>
            <person name="Wisecaver J.H."/>
            <person name="Moore B.S."/>
        </authorList>
    </citation>
    <scope>NUCLEOTIDE SEQUENCE [LARGE SCALE GENOMIC DNA]</scope>
    <source>
        <strain evidence="10 11">12B1</strain>
    </source>
</reference>
<feature type="transmembrane region" description="Helical" evidence="9">
    <location>
        <begin position="67"/>
        <end position="86"/>
    </location>
</feature>
<dbReference type="InterPro" id="IPR045033">
    <property type="entry name" value="PILS1/3/4/5/7"/>
</dbReference>
<dbReference type="Proteomes" id="UP001515480">
    <property type="component" value="Unassembled WGS sequence"/>
</dbReference>
<comment type="function">
    <text evidence="7">Involved in cellular auxin homeostasis by regulating auxin metabolism. Regulates intracellular auxin accumulation at the endoplasmic reticulum and thus auxin availability for nuclear auxin signaling.</text>
</comment>
<evidence type="ECO:0000256" key="9">
    <source>
        <dbReference type="SAM" id="Phobius"/>
    </source>
</evidence>
<feature type="transmembrane region" description="Helical" evidence="9">
    <location>
        <begin position="188"/>
        <end position="207"/>
    </location>
</feature>
<feature type="transmembrane region" description="Helical" evidence="9">
    <location>
        <begin position="330"/>
        <end position="351"/>
    </location>
</feature>